<protein>
    <recommendedName>
        <fullName evidence="1">Protein kinase domain-containing protein</fullName>
    </recommendedName>
</protein>
<sequence>YSLGVLLYELLTGTTPLERERMSEASFDELRQIIREEEPPKPSTRLSTLDGALDTVAEKHHTDLRTLTRQLSGELDWIVMKALEKDRARRYESASGFAKDVQCYLNNEPVEACPPSRMYLLRKTARRHKA</sequence>
<dbReference type="PROSITE" id="PS50011">
    <property type="entry name" value="PROTEIN_KINASE_DOM"/>
    <property type="match status" value="1"/>
</dbReference>
<accession>X1CHG7</accession>
<reference evidence="2" key="1">
    <citation type="journal article" date="2014" name="Front. Microbiol.">
        <title>High frequency of phylogenetically diverse reductive dehalogenase-homologous genes in deep subseafloor sedimentary metagenomes.</title>
        <authorList>
            <person name="Kawai M."/>
            <person name="Futagami T."/>
            <person name="Toyoda A."/>
            <person name="Takaki Y."/>
            <person name="Nishi S."/>
            <person name="Hori S."/>
            <person name="Arai W."/>
            <person name="Tsubouchi T."/>
            <person name="Morono Y."/>
            <person name="Uchiyama I."/>
            <person name="Ito T."/>
            <person name="Fujiyama A."/>
            <person name="Inagaki F."/>
            <person name="Takami H."/>
        </authorList>
    </citation>
    <scope>NUCLEOTIDE SEQUENCE</scope>
    <source>
        <strain evidence="2">Expedition CK06-06</strain>
    </source>
</reference>
<dbReference type="GO" id="GO:0005524">
    <property type="term" value="F:ATP binding"/>
    <property type="evidence" value="ECO:0007669"/>
    <property type="project" value="InterPro"/>
</dbReference>
<proteinExistence type="predicted"/>
<organism evidence="2">
    <name type="scientific">marine sediment metagenome</name>
    <dbReference type="NCBI Taxonomy" id="412755"/>
    <lineage>
        <taxon>unclassified sequences</taxon>
        <taxon>metagenomes</taxon>
        <taxon>ecological metagenomes</taxon>
    </lineage>
</organism>
<dbReference type="Gene3D" id="1.10.510.10">
    <property type="entry name" value="Transferase(Phosphotransferase) domain 1"/>
    <property type="match status" value="1"/>
</dbReference>
<feature type="domain" description="Protein kinase" evidence="1">
    <location>
        <begin position="1"/>
        <end position="105"/>
    </location>
</feature>
<dbReference type="SUPFAM" id="SSF56112">
    <property type="entry name" value="Protein kinase-like (PK-like)"/>
    <property type="match status" value="1"/>
</dbReference>
<evidence type="ECO:0000313" key="2">
    <source>
        <dbReference type="EMBL" id="GAH07082.1"/>
    </source>
</evidence>
<dbReference type="InterPro" id="IPR000719">
    <property type="entry name" value="Prot_kinase_dom"/>
</dbReference>
<dbReference type="GO" id="GO:0004672">
    <property type="term" value="F:protein kinase activity"/>
    <property type="evidence" value="ECO:0007669"/>
    <property type="project" value="InterPro"/>
</dbReference>
<gene>
    <name evidence="2" type="ORF">S01H4_64056</name>
</gene>
<name>X1CHG7_9ZZZZ</name>
<feature type="non-terminal residue" evidence="2">
    <location>
        <position position="1"/>
    </location>
</feature>
<feature type="non-terminal residue" evidence="2">
    <location>
        <position position="130"/>
    </location>
</feature>
<comment type="caution">
    <text evidence="2">The sequence shown here is derived from an EMBL/GenBank/DDBJ whole genome shotgun (WGS) entry which is preliminary data.</text>
</comment>
<evidence type="ECO:0000259" key="1">
    <source>
        <dbReference type="PROSITE" id="PS50011"/>
    </source>
</evidence>
<dbReference type="AlphaFoldDB" id="X1CHG7"/>
<dbReference type="EMBL" id="BART01038722">
    <property type="protein sequence ID" value="GAH07082.1"/>
    <property type="molecule type" value="Genomic_DNA"/>
</dbReference>
<dbReference type="InterPro" id="IPR011009">
    <property type="entry name" value="Kinase-like_dom_sf"/>
</dbReference>